<dbReference type="PANTHER" id="PTHR24255:SF31">
    <property type="entry name" value="CUBILIN-LIKE PROTEIN"/>
    <property type="match status" value="1"/>
</dbReference>
<feature type="domain" description="CUB" evidence="4">
    <location>
        <begin position="43"/>
        <end position="164"/>
    </location>
</feature>
<dbReference type="SMART" id="SM00042">
    <property type="entry name" value="CUB"/>
    <property type="match status" value="2"/>
</dbReference>
<dbReference type="Gene3D" id="2.60.120.290">
    <property type="entry name" value="Spermadhesin, CUB domain"/>
    <property type="match status" value="2"/>
</dbReference>
<dbReference type="SUPFAM" id="SSF49854">
    <property type="entry name" value="Spermadhesin, CUB domain"/>
    <property type="match status" value="2"/>
</dbReference>
<protein>
    <recommendedName>
        <fullName evidence="4">CUB domain-containing protein</fullName>
    </recommendedName>
</protein>
<feature type="chain" id="PRO_5035234495" description="CUB domain-containing protein" evidence="3">
    <location>
        <begin position="25"/>
        <end position="305"/>
    </location>
</feature>
<evidence type="ECO:0000256" key="1">
    <source>
        <dbReference type="ARBA" id="ARBA00023157"/>
    </source>
</evidence>
<evidence type="ECO:0000256" key="2">
    <source>
        <dbReference type="PROSITE-ProRule" id="PRU00059"/>
    </source>
</evidence>
<keyword evidence="1" id="KW-1015">Disulfide bond</keyword>
<gene>
    <name evidence="5" type="ORF">DGAL_LOCUS3162</name>
</gene>
<dbReference type="AlphaFoldDB" id="A0A8J2RF30"/>
<accession>A0A8J2RF30</accession>
<keyword evidence="3" id="KW-0732">Signal</keyword>
<dbReference type="Pfam" id="PF00431">
    <property type="entry name" value="CUB"/>
    <property type="match status" value="2"/>
</dbReference>
<feature type="domain" description="CUB" evidence="4">
    <location>
        <begin position="188"/>
        <end position="302"/>
    </location>
</feature>
<dbReference type="OrthoDB" id="6369184at2759"/>
<sequence length="305" mass="33725">MRSMTSVSLVASSFIVFFFGDCTAQLKTDAVKTKNNNVTFKACYTRLEGEEGLLESPGYPADYPSNQDCYYDIVRTSSSVCGIRLYIEDLNIPGSITKGGDVCMNDYIAVESCVPEGGARFCGNDSGISHHYNFQPGATAIRLLFHSDSSGSGGRGFRIKYKMVEDCSSYFYDIQPSGIPPLVGTATCFTRISEPSGTINTPYHPKNYPENLDCVYQFVRTNPNLCGVRMKTIKFDLQSPMDTPFGGACSDFFHMPSCGFLCGKMEFSWFARYQPGATSLEFHFHSDESTGLSGFLISFEQVYNC</sequence>
<comment type="caution">
    <text evidence="2">Lacks conserved residue(s) required for the propagation of feature annotation.</text>
</comment>
<dbReference type="CDD" id="cd00041">
    <property type="entry name" value="CUB"/>
    <property type="match status" value="2"/>
</dbReference>
<proteinExistence type="predicted"/>
<evidence type="ECO:0000256" key="3">
    <source>
        <dbReference type="SAM" id="SignalP"/>
    </source>
</evidence>
<evidence type="ECO:0000259" key="4">
    <source>
        <dbReference type="PROSITE" id="PS01180"/>
    </source>
</evidence>
<feature type="signal peptide" evidence="3">
    <location>
        <begin position="1"/>
        <end position="24"/>
    </location>
</feature>
<dbReference type="GO" id="GO:0004252">
    <property type="term" value="F:serine-type endopeptidase activity"/>
    <property type="evidence" value="ECO:0007669"/>
    <property type="project" value="TreeGrafter"/>
</dbReference>
<dbReference type="PROSITE" id="PS01180">
    <property type="entry name" value="CUB"/>
    <property type="match status" value="2"/>
</dbReference>
<organism evidence="5 6">
    <name type="scientific">Daphnia galeata</name>
    <dbReference type="NCBI Taxonomy" id="27404"/>
    <lineage>
        <taxon>Eukaryota</taxon>
        <taxon>Metazoa</taxon>
        <taxon>Ecdysozoa</taxon>
        <taxon>Arthropoda</taxon>
        <taxon>Crustacea</taxon>
        <taxon>Branchiopoda</taxon>
        <taxon>Diplostraca</taxon>
        <taxon>Cladocera</taxon>
        <taxon>Anomopoda</taxon>
        <taxon>Daphniidae</taxon>
        <taxon>Daphnia</taxon>
    </lineage>
</organism>
<dbReference type="EMBL" id="CAKKLH010000046">
    <property type="protein sequence ID" value="CAH0100874.1"/>
    <property type="molecule type" value="Genomic_DNA"/>
</dbReference>
<dbReference type="InterPro" id="IPR035914">
    <property type="entry name" value="Sperma_CUB_dom_sf"/>
</dbReference>
<comment type="caution">
    <text evidence="5">The sequence shown here is derived from an EMBL/GenBank/DDBJ whole genome shotgun (WGS) entry which is preliminary data.</text>
</comment>
<dbReference type="InterPro" id="IPR000859">
    <property type="entry name" value="CUB_dom"/>
</dbReference>
<evidence type="ECO:0000313" key="5">
    <source>
        <dbReference type="EMBL" id="CAH0100874.1"/>
    </source>
</evidence>
<keyword evidence="6" id="KW-1185">Reference proteome</keyword>
<reference evidence="5" key="1">
    <citation type="submission" date="2021-11" db="EMBL/GenBank/DDBJ databases">
        <authorList>
            <person name="Schell T."/>
        </authorList>
    </citation>
    <scope>NUCLEOTIDE SEQUENCE</scope>
    <source>
        <strain evidence="5">M5</strain>
    </source>
</reference>
<evidence type="ECO:0000313" key="6">
    <source>
        <dbReference type="Proteomes" id="UP000789390"/>
    </source>
</evidence>
<dbReference type="Proteomes" id="UP000789390">
    <property type="component" value="Unassembled WGS sequence"/>
</dbReference>
<dbReference type="PANTHER" id="PTHR24255">
    <property type="entry name" value="COMPLEMENT COMPONENT 1, S SUBCOMPONENT-RELATED"/>
    <property type="match status" value="1"/>
</dbReference>
<dbReference type="GO" id="GO:0005615">
    <property type="term" value="C:extracellular space"/>
    <property type="evidence" value="ECO:0007669"/>
    <property type="project" value="TreeGrafter"/>
</dbReference>
<name>A0A8J2RF30_9CRUS</name>